<evidence type="ECO:0000256" key="2">
    <source>
        <dbReference type="ARBA" id="ARBA00022679"/>
    </source>
</evidence>
<evidence type="ECO:0000256" key="5">
    <source>
        <dbReference type="ARBA" id="ARBA00042685"/>
    </source>
</evidence>
<dbReference type="GO" id="GO:0016274">
    <property type="term" value="F:protein-arginine N-methyltransferase activity"/>
    <property type="evidence" value="ECO:0007669"/>
    <property type="project" value="InterPro"/>
</dbReference>
<dbReference type="GO" id="GO:0042054">
    <property type="term" value="F:histone methyltransferase activity"/>
    <property type="evidence" value="ECO:0007669"/>
    <property type="project" value="TreeGrafter"/>
</dbReference>
<dbReference type="PANTHER" id="PTHR11006:SF73">
    <property type="entry name" value="PROTEIN ARGININE N-METHYLTRANSFERASE 6"/>
    <property type="match status" value="1"/>
</dbReference>
<evidence type="ECO:0000256" key="6">
    <source>
        <dbReference type="PROSITE-ProRule" id="PRU01015"/>
    </source>
</evidence>
<keyword evidence="2 6" id="KW-0808">Transferase</keyword>
<name>A0AA89C8E0_PINIB</name>
<dbReference type="Gene3D" id="2.70.160.11">
    <property type="entry name" value="Hnrnp arginine n-methyltransferase1"/>
    <property type="match status" value="1"/>
</dbReference>
<keyword evidence="9" id="KW-1185">Reference proteome</keyword>
<evidence type="ECO:0000313" key="8">
    <source>
        <dbReference type="EMBL" id="KAK3103698.1"/>
    </source>
</evidence>
<dbReference type="FunFam" id="3.40.50.150:FF:000016">
    <property type="entry name" value="Protein arginine N-methyltransferase 6"/>
    <property type="match status" value="1"/>
</dbReference>
<comment type="caution">
    <text evidence="8">The sequence shown here is derived from an EMBL/GenBank/DDBJ whole genome shotgun (WGS) entry which is preliminary data.</text>
</comment>
<dbReference type="CDD" id="cd02440">
    <property type="entry name" value="AdoMet_MTases"/>
    <property type="match status" value="1"/>
</dbReference>
<dbReference type="GO" id="GO:0032259">
    <property type="term" value="P:methylation"/>
    <property type="evidence" value="ECO:0007669"/>
    <property type="project" value="UniProtKB-KW"/>
</dbReference>
<dbReference type="Pfam" id="PF06325">
    <property type="entry name" value="PrmA"/>
    <property type="match status" value="1"/>
</dbReference>
<evidence type="ECO:0000256" key="1">
    <source>
        <dbReference type="ARBA" id="ARBA00022603"/>
    </source>
</evidence>
<organism evidence="8 9">
    <name type="scientific">Pinctada imbricata</name>
    <name type="common">Atlantic pearl-oyster</name>
    <name type="synonym">Pinctada martensii</name>
    <dbReference type="NCBI Taxonomy" id="66713"/>
    <lineage>
        <taxon>Eukaryota</taxon>
        <taxon>Metazoa</taxon>
        <taxon>Spiralia</taxon>
        <taxon>Lophotrochozoa</taxon>
        <taxon>Mollusca</taxon>
        <taxon>Bivalvia</taxon>
        <taxon>Autobranchia</taxon>
        <taxon>Pteriomorphia</taxon>
        <taxon>Pterioida</taxon>
        <taxon>Pterioidea</taxon>
        <taxon>Pteriidae</taxon>
        <taxon>Pinctada</taxon>
    </lineage>
</organism>
<dbReference type="InterPro" id="IPR025799">
    <property type="entry name" value="Arg_MeTrfase"/>
</dbReference>
<evidence type="ECO:0000313" key="9">
    <source>
        <dbReference type="Proteomes" id="UP001186944"/>
    </source>
</evidence>
<reference evidence="8" key="1">
    <citation type="submission" date="2019-08" db="EMBL/GenBank/DDBJ databases">
        <title>The improved chromosome-level genome for the pearl oyster Pinctada fucata martensii using PacBio sequencing and Hi-C.</title>
        <authorList>
            <person name="Zheng Z."/>
        </authorList>
    </citation>
    <scope>NUCLEOTIDE SEQUENCE</scope>
    <source>
        <strain evidence="8">ZZ-2019</strain>
        <tissue evidence="8">Adductor muscle</tissue>
    </source>
</reference>
<dbReference type="SUPFAM" id="SSF53335">
    <property type="entry name" value="S-adenosyl-L-methionine-dependent methyltransferases"/>
    <property type="match status" value="1"/>
</dbReference>
<dbReference type="AlphaFoldDB" id="A0AA89C8E0"/>
<dbReference type="Pfam" id="PF22528">
    <property type="entry name" value="PRMT_C"/>
    <property type="match status" value="1"/>
</dbReference>
<dbReference type="InterPro" id="IPR055135">
    <property type="entry name" value="PRMT_dom"/>
</dbReference>
<protein>
    <recommendedName>
        <fullName evidence="4">Protein arginine N-methyltransferase 6</fullName>
    </recommendedName>
    <alternativeName>
        <fullName evidence="5">Histone-arginine N-methyltransferase PRMT6</fullName>
    </alternativeName>
</protein>
<keyword evidence="3 6" id="KW-0949">S-adenosyl-L-methionine</keyword>
<proteinExistence type="predicted"/>
<gene>
    <name evidence="8" type="ORF">FSP39_021122</name>
</gene>
<sequence>MQINFYYVFYSFLHVISFILDYFRPRLESTEDKDPNCCGSSTLVVNHDSSTLDAKRDTRDPCTLGDNVQDEEYFRSYADVTIHEEMLRDAVRTNAYRYAILKNYESIRGKVVVDVGAGTGILSIFCVHAGAKHVYAIEASEMAKQTRKIVEENKMADRITVVNKKVEDASLPVKADVIVSEWMGYNLLYESMLQSVLHARDKWLKKDGLMFPSSAELVIAPFTDEDLDLRRAIEFSYFDRLEIWNEMKQSYKVSMESMREYAKHCISNNVHVRCLSPENIISHGVPVCKLDLYKVNQNDLKCIKKEFEFVCFGSSHLHGFVTWFTVSFPGDIQLSTSPYVE</sequence>
<dbReference type="InterPro" id="IPR029063">
    <property type="entry name" value="SAM-dependent_MTases_sf"/>
</dbReference>
<dbReference type="EMBL" id="VSWD01000005">
    <property type="protein sequence ID" value="KAK3103698.1"/>
    <property type="molecule type" value="Genomic_DNA"/>
</dbReference>
<dbReference type="Gene3D" id="3.40.50.150">
    <property type="entry name" value="Vaccinia Virus protein VP39"/>
    <property type="match status" value="1"/>
</dbReference>
<evidence type="ECO:0000256" key="3">
    <source>
        <dbReference type="ARBA" id="ARBA00022691"/>
    </source>
</evidence>
<evidence type="ECO:0000259" key="7">
    <source>
        <dbReference type="Pfam" id="PF22528"/>
    </source>
</evidence>
<dbReference type="Proteomes" id="UP001186944">
    <property type="component" value="Unassembled WGS sequence"/>
</dbReference>
<accession>A0AA89C8E0</accession>
<evidence type="ECO:0000256" key="4">
    <source>
        <dbReference type="ARBA" id="ARBA00040406"/>
    </source>
</evidence>
<dbReference type="PROSITE" id="PS51678">
    <property type="entry name" value="SAM_MT_PRMT"/>
    <property type="match status" value="1"/>
</dbReference>
<feature type="domain" description="Protein arginine N-methyltransferase" evidence="7">
    <location>
        <begin position="232"/>
        <end position="339"/>
    </location>
</feature>
<dbReference type="PANTHER" id="PTHR11006">
    <property type="entry name" value="PROTEIN ARGININE N-METHYLTRANSFERASE"/>
    <property type="match status" value="1"/>
</dbReference>
<keyword evidence="1 6" id="KW-0489">Methyltransferase</keyword>